<accession>A0A9P0LAE0</accession>
<keyword evidence="1" id="KW-0812">Transmembrane</keyword>
<keyword evidence="3" id="KW-1185">Reference proteome</keyword>
<evidence type="ECO:0000313" key="2">
    <source>
        <dbReference type="EMBL" id="CAH1988503.1"/>
    </source>
</evidence>
<organism evidence="2 3">
    <name type="scientific">Acanthoscelides obtectus</name>
    <name type="common">Bean weevil</name>
    <name type="synonym">Bruchus obtectus</name>
    <dbReference type="NCBI Taxonomy" id="200917"/>
    <lineage>
        <taxon>Eukaryota</taxon>
        <taxon>Metazoa</taxon>
        <taxon>Ecdysozoa</taxon>
        <taxon>Arthropoda</taxon>
        <taxon>Hexapoda</taxon>
        <taxon>Insecta</taxon>
        <taxon>Pterygota</taxon>
        <taxon>Neoptera</taxon>
        <taxon>Endopterygota</taxon>
        <taxon>Coleoptera</taxon>
        <taxon>Polyphaga</taxon>
        <taxon>Cucujiformia</taxon>
        <taxon>Chrysomeloidea</taxon>
        <taxon>Chrysomelidae</taxon>
        <taxon>Bruchinae</taxon>
        <taxon>Bruchini</taxon>
        <taxon>Acanthoscelides</taxon>
    </lineage>
</organism>
<reference evidence="2" key="1">
    <citation type="submission" date="2022-03" db="EMBL/GenBank/DDBJ databases">
        <authorList>
            <person name="Sayadi A."/>
        </authorList>
    </citation>
    <scope>NUCLEOTIDE SEQUENCE</scope>
</reference>
<dbReference type="AlphaFoldDB" id="A0A9P0LAE0"/>
<comment type="caution">
    <text evidence="2">The sequence shown here is derived from an EMBL/GenBank/DDBJ whole genome shotgun (WGS) entry which is preliminary data.</text>
</comment>
<dbReference type="EMBL" id="CAKOFQ010007046">
    <property type="protein sequence ID" value="CAH1988503.1"/>
    <property type="molecule type" value="Genomic_DNA"/>
</dbReference>
<protein>
    <submittedName>
        <fullName evidence="2">Uncharacterized protein</fullName>
    </submittedName>
</protein>
<sequence length="111" mass="12855">MRLPNDLLIEICHLQNSLYCRILLMRQLGDRDCYYYVVFFCLPWGSVQILLASFIMSSILFLTSTIPQAALQTVLLMKFCYISSMHSMSDSLFSTTTFIVRILKFQRVVAP</sequence>
<keyword evidence="1" id="KW-1133">Transmembrane helix</keyword>
<name>A0A9P0LAE0_ACAOB</name>
<keyword evidence="1" id="KW-0472">Membrane</keyword>
<feature type="transmembrane region" description="Helical" evidence="1">
    <location>
        <begin position="33"/>
        <end position="55"/>
    </location>
</feature>
<evidence type="ECO:0000313" key="3">
    <source>
        <dbReference type="Proteomes" id="UP001152888"/>
    </source>
</evidence>
<proteinExistence type="predicted"/>
<gene>
    <name evidence="2" type="ORF">ACAOBT_LOCUS18526</name>
</gene>
<evidence type="ECO:0000256" key="1">
    <source>
        <dbReference type="SAM" id="Phobius"/>
    </source>
</evidence>
<dbReference type="Proteomes" id="UP001152888">
    <property type="component" value="Unassembled WGS sequence"/>
</dbReference>